<dbReference type="PROSITE" id="PS51747">
    <property type="entry name" value="CYT_DCMP_DEAMINASES_2"/>
    <property type="match status" value="1"/>
</dbReference>
<feature type="region of interest" description="Disordered" evidence="18">
    <location>
        <begin position="1"/>
        <end position="34"/>
    </location>
</feature>
<keyword evidence="14 21" id="KW-0378">Hydrolase</keyword>
<dbReference type="PANTHER" id="PTHR38011">
    <property type="entry name" value="DIHYDROFOLATE REDUCTASE FAMILY PROTEIN (AFU_ORTHOLOGUE AFUA_8G06820)"/>
    <property type="match status" value="1"/>
</dbReference>
<evidence type="ECO:0000256" key="14">
    <source>
        <dbReference type="PIRNR" id="PIRNR006769"/>
    </source>
</evidence>
<evidence type="ECO:0000256" key="18">
    <source>
        <dbReference type="SAM" id="MobiDB-lite"/>
    </source>
</evidence>
<dbReference type="Gene3D" id="3.40.430.10">
    <property type="entry name" value="Dihydrofolate Reductase, subunit A"/>
    <property type="match status" value="1"/>
</dbReference>
<evidence type="ECO:0000256" key="13">
    <source>
        <dbReference type="ARBA" id="ARBA00049886"/>
    </source>
</evidence>
<dbReference type="InterPro" id="IPR016193">
    <property type="entry name" value="Cytidine_deaminase-like"/>
</dbReference>
<accession>A0A7W3JG77</accession>
<feature type="binding site" evidence="16">
    <location>
        <position position="238"/>
    </location>
    <ligand>
        <name>substrate</name>
    </ligand>
</feature>
<dbReference type="Pfam" id="PF00383">
    <property type="entry name" value="dCMP_cyt_deam_1"/>
    <property type="match status" value="1"/>
</dbReference>
<evidence type="ECO:0000313" key="21">
    <source>
        <dbReference type="EMBL" id="MBA8812236.1"/>
    </source>
</evidence>
<dbReference type="AlphaFoldDB" id="A0A7W3JG77"/>
<evidence type="ECO:0000256" key="7">
    <source>
        <dbReference type="ARBA" id="ARBA00022723"/>
    </source>
</evidence>
<evidence type="ECO:0000256" key="12">
    <source>
        <dbReference type="ARBA" id="ARBA00049861"/>
    </source>
</evidence>
<gene>
    <name evidence="21" type="ORF">FB463_000460</name>
    <name evidence="20" type="ORF">FFA01_15000</name>
</gene>
<keyword evidence="10 14" id="KW-0560">Oxidoreductase</keyword>
<dbReference type="GO" id="GO:0008703">
    <property type="term" value="F:5-amino-6-(5-phosphoribosylamino)uracil reductase activity"/>
    <property type="evidence" value="ECO:0007669"/>
    <property type="project" value="UniProtKB-EC"/>
</dbReference>
<feature type="binding site" evidence="16">
    <location>
        <position position="231"/>
    </location>
    <ligand>
        <name>NADP(+)</name>
        <dbReference type="ChEBI" id="CHEBI:58349"/>
    </ligand>
</feature>
<evidence type="ECO:0000256" key="5">
    <source>
        <dbReference type="ARBA" id="ARBA00007417"/>
    </source>
</evidence>
<evidence type="ECO:0000256" key="2">
    <source>
        <dbReference type="ARBA" id="ARBA00004882"/>
    </source>
</evidence>
<evidence type="ECO:0000313" key="20">
    <source>
        <dbReference type="EMBL" id="GEK83191.1"/>
    </source>
</evidence>
<dbReference type="EMBL" id="JACGWW010000001">
    <property type="protein sequence ID" value="MBA8812236.1"/>
    <property type="molecule type" value="Genomic_DNA"/>
</dbReference>
<dbReference type="UniPathway" id="UPA00275">
    <property type="reaction ID" value="UER00401"/>
</dbReference>
<comment type="catalytic activity">
    <reaction evidence="13 14">
        <text>2,5-diamino-6-hydroxy-4-(5-phosphoribosylamino)-pyrimidine + H2O + H(+) = 5-amino-6-(5-phospho-D-ribosylamino)uracil + NH4(+)</text>
        <dbReference type="Rhea" id="RHEA:21868"/>
        <dbReference type="ChEBI" id="CHEBI:15377"/>
        <dbReference type="ChEBI" id="CHEBI:15378"/>
        <dbReference type="ChEBI" id="CHEBI:28938"/>
        <dbReference type="ChEBI" id="CHEBI:58453"/>
        <dbReference type="ChEBI" id="CHEBI:58614"/>
        <dbReference type="EC" id="3.5.4.26"/>
    </reaction>
</comment>
<dbReference type="InterPro" id="IPR004794">
    <property type="entry name" value="Eubact_RibD"/>
</dbReference>
<comment type="similarity">
    <text evidence="4 14">In the N-terminal section; belongs to the cytidine and deoxycytidylate deaminase family.</text>
</comment>
<feature type="domain" description="CMP/dCMP-type deaminase" evidence="19">
    <location>
        <begin position="32"/>
        <end position="154"/>
    </location>
</feature>
<name>A0A7W3JG77_9MICO</name>
<feature type="binding site" evidence="16">
    <location>
        <position position="235"/>
    </location>
    <ligand>
        <name>substrate</name>
    </ligand>
</feature>
<dbReference type="Proteomes" id="UP000321154">
    <property type="component" value="Unassembled WGS sequence"/>
</dbReference>
<dbReference type="GO" id="GO:0008835">
    <property type="term" value="F:diaminohydroxyphosphoribosylaminopyrimidine deaminase activity"/>
    <property type="evidence" value="ECO:0007669"/>
    <property type="project" value="UniProtKB-EC"/>
</dbReference>
<dbReference type="EC" id="3.5.4.26" evidence="14"/>
<dbReference type="Gene3D" id="3.40.140.10">
    <property type="entry name" value="Cytidine Deaminase, domain 2"/>
    <property type="match status" value="1"/>
</dbReference>
<evidence type="ECO:0000313" key="23">
    <source>
        <dbReference type="Proteomes" id="UP000522688"/>
    </source>
</evidence>
<dbReference type="EMBL" id="BJUV01000012">
    <property type="protein sequence ID" value="GEK83191.1"/>
    <property type="molecule type" value="Genomic_DNA"/>
</dbReference>
<feature type="binding site" evidence="17">
    <location>
        <position position="116"/>
    </location>
    <ligand>
        <name>Zn(2+)</name>
        <dbReference type="ChEBI" id="CHEBI:29105"/>
        <note>catalytic</note>
    </ligand>
</feature>
<dbReference type="SUPFAM" id="SSF53927">
    <property type="entry name" value="Cytidine deaminase-like"/>
    <property type="match status" value="1"/>
</dbReference>
<evidence type="ECO:0000259" key="19">
    <source>
        <dbReference type="PROSITE" id="PS51747"/>
    </source>
</evidence>
<evidence type="ECO:0000256" key="3">
    <source>
        <dbReference type="ARBA" id="ARBA00004910"/>
    </source>
</evidence>
<feature type="binding site" evidence="16">
    <location>
        <position position="215"/>
    </location>
    <ligand>
        <name>substrate</name>
    </ligand>
</feature>
<dbReference type="EC" id="1.1.1.193" evidence="14"/>
<comment type="function">
    <text evidence="1 14">Converts 2,5-diamino-6-(ribosylamino)-4(3h)-pyrimidinone 5'-phosphate into 5-amino-6-(ribosylamino)-2,4(1h,3h)-pyrimidinedione 5'-phosphate.</text>
</comment>
<feature type="binding site" evidence="16">
    <location>
        <position position="201"/>
    </location>
    <ligand>
        <name>NADP(+)</name>
        <dbReference type="ChEBI" id="CHEBI:58349"/>
    </ligand>
</feature>
<comment type="cofactor">
    <cofactor evidence="14 17">
        <name>Zn(2+)</name>
        <dbReference type="ChEBI" id="CHEBI:29105"/>
    </cofactor>
    <text evidence="14 17">Binds 1 zinc ion.</text>
</comment>
<evidence type="ECO:0000256" key="17">
    <source>
        <dbReference type="PIRSR" id="PIRSR006769-3"/>
    </source>
</evidence>
<dbReference type="InterPro" id="IPR002125">
    <property type="entry name" value="CMP_dCMP_dom"/>
</dbReference>
<keyword evidence="7 14" id="KW-0479">Metal-binding</keyword>
<evidence type="ECO:0000256" key="8">
    <source>
        <dbReference type="ARBA" id="ARBA00022833"/>
    </source>
</evidence>
<evidence type="ECO:0000313" key="22">
    <source>
        <dbReference type="Proteomes" id="UP000321154"/>
    </source>
</evidence>
<dbReference type="PIRSF" id="PIRSF006769">
    <property type="entry name" value="RibD"/>
    <property type="match status" value="1"/>
</dbReference>
<comment type="similarity">
    <text evidence="5 14">In the C-terminal section; belongs to the HTP reductase family.</text>
</comment>
<evidence type="ECO:0000256" key="15">
    <source>
        <dbReference type="PIRSR" id="PIRSR006769-1"/>
    </source>
</evidence>
<evidence type="ECO:0000256" key="6">
    <source>
        <dbReference type="ARBA" id="ARBA00022619"/>
    </source>
</evidence>
<feature type="binding site" evidence="16">
    <location>
        <position position="199"/>
    </location>
    <ligand>
        <name>NADP(+)</name>
        <dbReference type="ChEBI" id="CHEBI:58349"/>
    </ligand>
</feature>
<feature type="active site" description="Proton donor" evidence="15">
    <location>
        <position position="83"/>
    </location>
</feature>
<evidence type="ECO:0000256" key="11">
    <source>
        <dbReference type="ARBA" id="ARBA00023268"/>
    </source>
</evidence>
<evidence type="ECO:0000256" key="9">
    <source>
        <dbReference type="ARBA" id="ARBA00022857"/>
    </source>
</evidence>
<reference evidence="21 23" key="2">
    <citation type="submission" date="2020-07" db="EMBL/GenBank/DDBJ databases">
        <title>Sequencing the genomes of 1000 actinobacteria strains.</title>
        <authorList>
            <person name="Klenk H.-P."/>
        </authorList>
    </citation>
    <scope>NUCLEOTIDE SEQUENCE [LARGE SCALE GENOMIC DNA]</scope>
    <source>
        <strain evidence="21 23">DSM 10309</strain>
    </source>
</reference>
<dbReference type="PROSITE" id="PS00903">
    <property type="entry name" value="CYT_DCMP_DEAMINASES_1"/>
    <property type="match status" value="1"/>
</dbReference>
<dbReference type="SUPFAM" id="SSF53597">
    <property type="entry name" value="Dihydrofolate reductase-like"/>
    <property type="match status" value="1"/>
</dbReference>
<reference evidence="20 22" key="1">
    <citation type="submission" date="2019-07" db="EMBL/GenBank/DDBJ databases">
        <title>Whole genome shotgun sequence of Frigoribacterium faeni NBRC 103066.</title>
        <authorList>
            <person name="Hosoyama A."/>
            <person name="Uohara A."/>
            <person name="Ohji S."/>
            <person name="Ichikawa N."/>
        </authorList>
    </citation>
    <scope>NUCLEOTIDE SEQUENCE [LARGE SCALE GENOMIC DNA]</scope>
    <source>
        <strain evidence="20 22">NBRC 103066</strain>
    </source>
</reference>
<evidence type="ECO:0000256" key="1">
    <source>
        <dbReference type="ARBA" id="ARBA00002151"/>
    </source>
</evidence>
<dbReference type="InterPro" id="IPR016192">
    <property type="entry name" value="APOBEC/CMP_deaminase_Zn-bd"/>
</dbReference>
<dbReference type="InterPro" id="IPR024072">
    <property type="entry name" value="DHFR-like_dom_sf"/>
</dbReference>
<protein>
    <recommendedName>
        <fullName evidence="14">Riboflavin biosynthesis protein RibD</fullName>
    </recommendedName>
    <domain>
        <recommendedName>
            <fullName evidence="14">Diaminohydroxyphosphoribosylaminopyrimidine deaminase</fullName>
            <shortName evidence="14">DRAP deaminase</shortName>
            <ecNumber evidence="14">3.5.4.26</ecNumber>
        </recommendedName>
        <alternativeName>
            <fullName evidence="14">Riboflavin-specific deaminase</fullName>
        </alternativeName>
    </domain>
    <domain>
        <recommendedName>
            <fullName evidence="14">5-amino-6-(5-phosphoribosylamino)uracil reductase</fullName>
            <ecNumber evidence="14">1.1.1.193</ecNumber>
        </recommendedName>
        <alternativeName>
            <fullName evidence="14">HTP reductase</fullName>
        </alternativeName>
    </domain>
</protein>
<dbReference type="InterPro" id="IPR002734">
    <property type="entry name" value="RibDG_C"/>
</dbReference>
<keyword evidence="9 14" id="KW-0521">NADP</keyword>
<keyword evidence="6 14" id="KW-0686">Riboflavin biosynthesis</keyword>
<evidence type="ECO:0000256" key="10">
    <source>
        <dbReference type="ARBA" id="ARBA00023002"/>
    </source>
</evidence>
<keyword evidence="11" id="KW-0511">Multifunctional enzyme</keyword>
<dbReference type="Proteomes" id="UP000522688">
    <property type="component" value="Unassembled WGS sequence"/>
</dbReference>
<comment type="catalytic activity">
    <reaction evidence="12 14">
        <text>5-amino-6-(5-phospho-D-ribitylamino)uracil + NADP(+) = 5-amino-6-(5-phospho-D-ribosylamino)uracil + NADPH + H(+)</text>
        <dbReference type="Rhea" id="RHEA:17845"/>
        <dbReference type="ChEBI" id="CHEBI:15378"/>
        <dbReference type="ChEBI" id="CHEBI:57783"/>
        <dbReference type="ChEBI" id="CHEBI:58349"/>
        <dbReference type="ChEBI" id="CHEBI:58421"/>
        <dbReference type="ChEBI" id="CHEBI:58453"/>
        <dbReference type="EC" id="1.1.1.193"/>
    </reaction>
</comment>
<feature type="binding site" evidence="16">
    <location>
        <position position="227"/>
    </location>
    <ligand>
        <name>NADP(+)</name>
        <dbReference type="ChEBI" id="CHEBI:58349"/>
    </ligand>
</feature>
<dbReference type="PANTHER" id="PTHR38011:SF7">
    <property type="entry name" value="2,5-DIAMINO-6-RIBOSYLAMINO-4(3H)-PYRIMIDINONE 5'-PHOSPHATE REDUCTASE"/>
    <property type="match status" value="1"/>
</dbReference>
<dbReference type="InterPro" id="IPR050765">
    <property type="entry name" value="Riboflavin_Biosynth_HTPR"/>
</dbReference>
<dbReference type="NCBIfam" id="TIGR00326">
    <property type="entry name" value="eubact_ribD"/>
    <property type="match status" value="1"/>
</dbReference>
<feature type="binding site" evidence="17">
    <location>
        <position position="107"/>
    </location>
    <ligand>
        <name>Zn(2+)</name>
        <dbReference type="ChEBI" id="CHEBI:29105"/>
        <note>catalytic</note>
    </ligand>
</feature>
<feature type="binding site" evidence="16">
    <location>
        <position position="298"/>
    </location>
    <ligand>
        <name>substrate</name>
    </ligand>
</feature>
<keyword evidence="22" id="KW-1185">Reference proteome</keyword>
<organism evidence="21 23">
    <name type="scientific">Frigoribacterium faeni</name>
    <dbReference type="NCBI Taxonomy" id="145483"/>
    <lineage>
        <taxon>Bacteria</taxon>
        <taxon>Bacillati</taxon>
        <taxon>Actinomycetota</taxon>
        <taxon>Actinomycetes</taxon>
        <taxon>Micrococcales</taxon>
        <taxon>Microbacteriaceae</taxon>
        <taxon>Frigoribacterium</taxon>
    </lineage>
</organism>
<comment type="pathway">
    <text evidence="3 14">Cofactor biosynthesis; riboflavin biosynthesis; 5-amino-6-(D-ribitylamino)uracil from GTP: step 3/4.</text>
</comment>
<evidence type="ECO:0000256" key="4">
    <source>
        <dbReference type="ARBA" id="ARBA00005259"/>
    </source>
</evidence>
<dbReference type="GO" id="GO:0008270">
    <property type="term" value="F:zinc ion binding"/>
    <property type="evidence" value="ECO:0007669"/>
    <property type="project" value="InterPro"/>
</dbReference>
<dbReference type="Pfam" id="PF01872">
    <property type="entry name" value="RibD_C"/>
    <property type="match status" value="1"/>
</dbReference>
<keyword evidence="8 14" id="KW-0862">Zinc</keyword>
<feature type="compositionally biased region" description="Basic and acidic residues" evidence="18">
    <location>
        <begin position="1"/>
        <end position="11"/>
    </location>
</feature>
<proteinExistence type="inferred from homology"/>
<comment type="caution">
    <text evidence="21">The sequence shown here is derived from an EMBL/GenBank/DDBJ whole genome shotgun (WGS) entry which is preliminary data.</text>
</comment>
<evidence type="ECO:0000256" key="16">
    <source>
        <dbReference type="PIRSR" id="PIRSR006769-2"/>
    </source>
</evidence>
<dbReference type="GO" id="GO:0009231">
    <property type="term" value="P:riboflavin biosynthetic process"/>
    <property type="evidence" value="ECO:0007669"/>
    <property type="project" value="UniProtKB-UniPathway"/>
</dbReference>
<sequence>MSTPSSRRDDSGPDDGSTTAAAGETSDLPSDGPYDHAMRRALALALGGTSLGPNPQVGCVLLRADGTIAAEGWHRGAGTAHAEVDALSHLSPDEPQGLTAVVTLEPCDHTGRTGPCSEALIRAGVARVVYAVDDPGDASSGGATRLLGAGIDVVSGVLADEAEETIRPWLVAARSGRPFVTLKWASSLDGRSAAADATSRWITGTAARQHVHEQRAAHDAILVGTGTVLADDPSLTARGDAGELLPDQPLPVVVGRRAVPADAALRRHPRELVETGTRDLHAVLADLFARGVRRLFVEGGPTVASEFVRLGLVDDYLVYLAPTLIGGPRVALGDLGVDTIGDQRRLTVTRVTPLGDDLLIAARAQPRRTP</sequence>
<feature type="binding site" evidence="17">
    <location>
        <position position="81"/>
    </location>
    <ligand>
        <name>Zn(2+)</name>
        <dbReference type="ChEBI" id="CHEBI:29105"/>
        <note>catalytic</note>
    </ligand>
</feature>
<dbReference type="CDD" id="cd01284">
    <property type="entry name" value="Riboflavin_deaminase-reductase"/>
    <property type="match status" value="1"/>
</dbReference>
<comment type="pathway">
    <text evidence="2 14">Cofactor biosynthesis; riboflavin biosynthesis; 5-amino-6-(D-ribitylamino)uracil from GTP: step 2/4.</text>
</comment>
<feature type="binding site" evidence="16">
    <location>
        <position position="185"/>
    </location>
    <ligand>
        <name>NADP(+)</name>
        <dbReference type="ChEBI" id="CHEBI:58349"/>
    </ligand>
</feature>